<reference evidence="1" key="1">
    <citation type="submission" date="2020-06" db="EMBL/GenBank/DDBJ databases">
        <title>Unique genomic features of the anaerobic methanotrophic archaea.</title>
        <authorList>
            <person name="Chadwick G.L."/>
            <person name="Skennerton C.T."/>
            <person name="Laso-Perez R."/>
            <person name="Leu A.O."/>
            <person name="Speth D.R."/>
            <person name="Yu H."/>
            <person name="Morgan-Lang C."/>
            <person name="Hatzenpichler R."/>
            <person name="Goudeau D."/>
            <person name="Malmstrom R."/>
            <person name="Brazelton W.J."/>
            <person name="Woyke T."/>
            <person name="Hallam S.J."/>
            <person name="Tyson G.W."/>
            <person name="Wegener G."/>
            <person name="Boetius A."/>
            <person name="Orphan V."/>
        </authorList>
    </citation>
    <scope>NUCLEOTIDE SEQUENCE</scope>
</reference>
<dbReference type="InterPro" id="IPR045397">
    <property type="entry name" value="TumE-like"/>
</dbReference>
<proteinExistence type="predicted"/>
<evidence type="ECO:0000313" key="1">
    <source>
        <dbReference type="EMBL" id="QNO49659.1"/>
    </source>
</evidence>
<sequence>MQYNVLKILKRSKIVAKIVSIDFDGTTDYSILKIRVELVNRWHLQIREHKTPATRRYAYHVFKGDAMIVRWDNAPHHRGVSTFPCHKHIGKEIVESEEMQISDVLAELEKML</sequence>
<gene>
    <name evidence="1" type="ORF">FBMMOPGC_00006</name>
    <name evidence="2" type="ORF">GDOAKEED_00012</name>
</gene>
<evidence type="ECO:0000313" key="2">
    <source>
        <dbReference type="EMBL" id="QNO50108.1"/>
    </source>
</evidence>
<accession>A0A7G9YNS5</accession>
<protein>
    <submittedName>
        <fullName evidence="1">Uncharacterized protein</fullName>
    </submittedName>
</protein>
<organism evidence="1">
    <name type="scientific">Candidatus Methanogaster sp. ANME-2c ERB4</name>
    <dbReference type="NCBI Taxonomy" id="2759911"/>
    <lineage>
        <taxon>Archaea</taxon>
        <taxon>Methanobacteriati</taxon>
        <taxon>Methanobacteriota</taxon>
        <taxon>Stenosarchaea group</taxon>
        <taxon>Methanomicrobia</taxon>
        <taxon>Methanosarcinales</taxon>
        <taxon>ANME-2 cluster</taxon>
        <taxon>Candidatus Methanogasteraceae</taxon>
        <taxon>Candidatus Methanogaster</taxon>
    </lineage>
</organism>
<dbReference type="Pfam" id="PF20126">
    <property type="entry name" value="TumE"/>
    <property type="match status" value="1"/>
</dbReference>
<name>A0A7G9YNS5_9EURY</name>
<dbReference type="EMBL" id="MT631405">
    <property type="protein sequence ID" value="QNO50108.1"/>
    <property type="molecule type" value="Genomic_DNA"/>
</dbReference>
<dbReference type="AlphaFoldDB" id="A0A7G9YNS5"/>
<dbReference type="EMBL" id="MT631388">
    <property type="protein sequence ID" value="QNO49659.1"/>
    <property type="molecule type" value="Genomic_DNA"/>
</dbReference>